<dbReference type="GO" id="GO:0016887">
    <property type="term" value="F:ATP hydrolysis activity"/>
    <property type="evidence" value="ECO:0007669"/>
    <property type="project" value="InterPro"/>
</dbReference>
<evidence type="ECO:0000256" key="1">
    <source>
        <dbReference type="ARBA" id="ARBA00022448"/>
    </source>
</evidence>
<evidence type="ECO:0000313" key="4">
    <source>
        <dbReference type="Proteomes" id="UP000243376"/>
    </source>
</evidence>
<dbReference type="Gene3D" id="3.40.50.300">
    <property type="entry name" value="P-loop containing nucleotide triphosphate hydrolases"/>
    <property type="match status" value="1"/>
</dbReference>
<dbReference type="InterPro" id="IPR003439">
    <property type="entry name" value="ABC_transporter-like_ATP-bd"/>
</dbReference>
<dbReference type="SUPFAM" id="SSF52540">
    <property type="entry name" value="P-loop containing nucleoside triphosphate hydrolases"/>
    <property type="match status" value="1"/>
</dbReference>
<dbReference type="GO" id="GO:0005524">
    <property type="term" value="F:ATP binding"/>
    <property type="evidence" value="ECO:0007669"/>
    <property type="project" value="InterPro"/>
</dbReference>
<feature type="non-terminal residue" evidence="3">
    <location>
        <position position="97"/>
    </location>
</feature>
<sequence>MSTLELRAISKTFASPTGPVQVLDRLSMQAAAGEFVAVIGPSGSGKTTLFNIIAGLESPDAGAVLIDGIEVTGRRGQVAYMPQRDALLPWLSVIENA</sequence>
<dbReference type="EMBL" id="PNIQ01000880">
    <property type="protein sequence ID" value="PMP76172.1"/>
    <property type="molecule type" value="Genomic_DNA"/>
</dbReference>
<organism evidence="3 4">
    <name type="scientific">Chloroflexus aggregans</name>
    <dbReference type="NCBI Taxonomy" id="152260"/>
    <lineage>
        <taxon>Bacteria</taxon>
        <taxon>Bacillati</taxon>
        <taxon>Chloroflexota</taxon>
        <taxon>Chloroflexia</taxon>
        <taxon>Chloroflexales</taxon>
        <taxon>Chloroflexineae</taxon>
        <taxon>Chloroflexaceae</taxon>
        <taxon>Chloroflexus</taxon>
    </lineage>
</organism>
<dbReference type="InterPro" id="IPR050166">
    <property type="entry name" value="ABC_transporter_ATP-bind"/>
</dbReference>
<name>A0A2J6WY14_9CHLR</name>
<feature type="domain" description="ABC transporter" evidence="2">
    <location>
        <begin position="23"/>
        <end position="96"/>
    </location>
</feature>
<keyword evidence="1" id="KW-0813">Transport</keyword>
<evidence type="ECO:0000259" key="2">
    <source>
        <dbReference type="Pfam" id="PF00005"/>
    </source>
</evidence>
<comment type="caution">
    <text evidence="3">The sequence shown here is derived from an EMBL/GenBank/DDBJ whole genome shotgun (WGS) entry which is preliminary data.</text>
</comment>
<reference evidence="3 4" key="1">
    <citation type="submission" date="2018-01" db="EMBL/GenBank/DDBJ databases">
        <title>Metagenomic assembled genomes from two thermal pools in the Uzon Caldera, Kamchatka, Russia.</title>
        <authorList>
            <person name="Wilkins L."/>
            <person name="Ettinger C."/>
        </authorList>
    </citation>
    <scope>NUCLEOTIDE SEQUENCE [LARGE SCALE GENOMIC DNA]</scope>
    <source>
        <strain evidence="3">ZAV-02</strain>
    </source>
</reference>
<evidence type="ECO:0000313" key="3">
    <source>
        <dbReference type="EMBL" id="PMP76172.1"/>
    </source>
</evidence>
<protein>
    <submittedName>
        <fullName evidence="3">ABC transporter</fullName>
    </submittedName>
</protein>
<dbReference type="AlphaFoldDB" id="A0A2J6WY14"/>
<gene>
    <name evidence="3" type="ORF">C0184_13115</name>
</gene>
<dbReference type="PANTHER" id="PTHR42788:SF2">
    <property type="entry name" value="ABC TRANSPORTER ATP-BINDING PROTEIN"/>
    <property type="match status" value="1"/>
</dbReference>
<dbReference type="InterPro" id="IPR027417">
    <property type="entry name" value="P-loop_NTPase"/>
</dbReference>
<dbReference type="PANTHER" id="PTHR42788">
    <property type="entry name" value="TAURINE IMPORT ATP-BINDING PROTEIN-RELATED"/>
    <property type="match status" value="1"/>
</dbReference>
<accession>A0A2J6WY14</accession>
<dbReference type="Proteomes" id="UP000243376">
    <property type="component" value="Unassembled WGS sequence"/>
</dbReference>
<proteinExistence type="predicted"/>
<dbReference type="Pfam" id="PF00005">
    <property type="entry name" value="ABC_tran"/>
    <property type="match status" value="1"/>
</dbReference>